<reference evidence="1 2" key="1">
    <citation type="submission" date="2018-11" db="EMBL/GenBank/DDBJ databases">
        <authorList>
            <consortium name="Pathogen Informatics"/>
        </authorList>
    </citation>
    <scope>NUCLEOTIDE SEQUENCE [LARGE SCALE GENOMIC DNA]</scope>
</reference>
<dbReference type="OrthoDB" id="5920525at2759"/>
<dbReference type="AlphaFoldDB" id="A0A183FCJ9"/>
<dbReference type="Gene3D" id="3.30.70.270">
    <property type="match status" value="1"/>
</dbReference>
<reference evidence="3" key="2">
    <citation type="submission" date="2019-09" db="UniProtKB">
        <authorList>
            <consortium name="WormBaseParasite"/>
        </authorList>
    </citation>
    <scope>IDENTIFICATION</scope>
</reference>
<organism evidence="2 3">
    <name type="scientific">Heligmosomoides polygyrus</name>
    <name type="common">Parasitic roundworm</name>
    <dbReference type="NCBI Taxonomy" id="6339"/>
    <lineage>
        <taxon>Eukaryota</taxon>
        <taxon>Metazoa</taxon>
        <taxon>Ecdysozoa</taxon>
        <taxon>Nematoda</taxon>
        <taxon>Chromadorea</taxon>
        <taxon>Rhabditida</taxon>
        <taxon>Rhabditina</taxon>
        <taxon>Rhabditomorpha</taxon>
        <taxon>Strongyloidea</taxon>
        <taxon>Heligmosomidae</taxon>
        <taxon>Heligmosomoides</taxon>
    </lineage>
</organism>
<accession>A0A3P7Z589</accession>
<dbReference type="Proteomes" id="UP000050761">
    <property type="component" value="Unassembled WGS sequence"/>
</dbReference>
<evidence type="ECO:0000313" key="1">
    <source>
        <dbReference type="EMBL" id="VDO48298.1"/>
    </source>
</evidence>
<evidence type="ECO:0000313" key="3">
    <source>
        <dbReference type="WBParaSite" id="HPBE_0000389101-mRNA-1"/>
    </source>
</evidence>
<accession>A0A183FCJ9</accession>
<dbReference type="Gene3D" id="3.10.10.10">
    <property type="entry name" value="HIV Type 1 Reverse Transcriptase, subunit A, domain 1"/>
    <property type="match status" value="1"/>
</dbReference>
<dbReference type="InterPro" id="IPR043128">
    <property type="entry name" value="Rev_trsase/Diguanyl_cyclase"/>
</dbReference>
<protein>
    <submittedName>
        <fullName evidence="3">Reverse transcriptase domain-containing protein</fullName>
    </submittedName>
</protein>
<sequence length="209" mass="24365">MDSYRKTITIESGRINAGFPFTNEVRNLKDNFNVAICRLHNLLRTVQRDKEKFKLYNDTFTSYLQDGRGRHTRRFYLPHRNVWTPSKSAKLRVVFDASSHAIDELSLNDVIYEEHSLTPLIHEVLLKFRTHVYTMVADIQKAFLQIRLPANHRDVTRFLWMKDISLPATGSNLKHLRFCRVPFGINASPAILNQCILKHIEASRSEISQ</sequence>
<evidence type="ECO:0000313" key="2">
    <source>
        <dbReference type="Proteomes" id="UP000050761"/>
    </source>
</evidence>
<dbReference type="WBParaSite" id="HPBE_0000389101-mRNA-1">
    <property type="protein sequence ID" value="HPBE_0000389101-mRNA-1"/>
    <property type="gene ID" value="HPBE_0000389101"/>
</dbReference>
<dbReference type="EMBL" id="UZAH01018413">
    <property type="protein sequence ID" value="VDO48298.1"/>
    <property type="molecule type" value="Genomic_DNA"/>
</dbReference>
<dbReference type="SUPFAM" id="SSF56672">
    <property type="entry name" value="DNA/RNA polymerases"/>
    <property type="match status" value="1"/>
</dbReference>
<dbReference type="PANTHER" id="PTHR47331:SF1">
    <property type="entry name" value="GAG-LIKE PROTEIN"/>
    <property type="match status" value="1"/>
</dbReference>
<dbReference type="PANTHER" id="PTHR47331">
    <property type="entry name" value="PHD-TYPE DOMAIN-CONTAINING PROTEIN"/>
    <property type="match status" value="1"/>
</dbReference>
<gene>
    <name evidence="1" type="ORF">HPBE_LOCUS3892</name>
</gene>
<keyword evidence="2" id="KW-1185">Reference proteome</keyword>
<proteinExistence type="predicted"/>
<dbReference type="InterPro" id="IPR043502">
    <property type="entry name" value="DNA/RNA_pol_sf"/>
</dbReference>
<name>A0A183FCJ9_HELPZ</name>